<proteinExistence type="predicted"/>
<gene>
    <name evidence="2" type="ORF">G3M70_08620</name>
</gene>
<evidence type="ECO:0000313" key="3">
    <source>
        <dbReference type="Proteomes" id="UP000594688"/>
    </source>
</evidence>
<dbReference type="AlphaFoldDB" id="A0A7T0BW54"/>
<accession>A0A7T0BW54</accession>
<evidence type="ECO:0000313" key="2">
    <source>
        <dbReference type="EMBL" id="QPJ61932.1"/>
    </source>
</evidence>
<name>A0A7T0BW54_9BACT</name>
<reference evidence="2 3" key="1">
    <citation type="submission" date="2020-02" db="EMBL/GenBank/DDBJ databases">
        <title>Genomic and physiological characterization of two novel Nitrospinaceae genera.</title>
        <authorList>
            <person name="Mueller A.J."/>
            <person name="Jung M.-Y."/>
            <person name="Strachan C.R."/>
            <person name="Herbold C.W."/>
            <person name="Kirkegaard R.H."/>
            <person name="Daims H."/>
        </authorList>
    </citation>
    <scope>NUCLEOTIDE SEQUENCE [LARGE SCALE GENOMIC DNA]</scope>
    <source>
        <strain evidence="2">EB</strain>
    </source>
</reference>
<dbReference type="EMBL" id="CP048685">
    <property type="protein sequence ID" value="QPJ61932.1"/>
    <property type="molecule type" value="Genomic_DNA"/>
</dbReference>
<dbReference type="KEGG" id="nli:G3M70_08620"/>
<feature type="chain" id="PRO_5032555643" evidence="1">
    <location>
        <begin position="27"/>
        <end position="159"/>
    </location>
</feature>
<dbReference type="Proteomes" id="UP000594688">
    <property type="component" value="Chromosome"/>
</dbReference>
<evidence type="ECO:0000256" key="1">
    <source>
        <dbReference type="SAM" id="SignalP"/>
    </source>
</evidence>
<organism evidence="2 3">
    <name type="scientific">Candidatus Nitronauta litoralis</name>
    <dbReference type="NCBI Taxonomy" id="2705533"/>
    <lineage>
        <taxon>Bacteria</taxon>
        <taxon>Pseudomonadati</taxon>
        <taxon>Nitrospinota/Tectimicrobiota group</taxon>
        <taxon>Nitrospinota</taxon>
        <taxon>Nitrospinia</taxon>
        <taxon>Nitrospinales</taxon>
        <taxon>Nitrospinaceae</taxon>
        <taxon>Candidatus Nitronauta</taxon>
    </lineage>
</organism>
<feature type="signal peptide" evidence="1">
    <location>
        <begin position="1"/>
        <end position="26"/>
    </location>
</feature>
<protein>
    <submittedName>
        <fullName evidence="2">Uncharacterized protein</fullName>
    </submittedName>
</protein>
<sequence>MTWKIRLILKTAIMVVAVLSAGTVWAHPGSPHIHEGPALLQDHSAHSPFHQHKQHIQAKNEGQSLHCILNGHSSEQPCPHMQSRKMDDNGVEKLRAECGGHTGPHGASIVKTDATYFAIVSTPDETYCSDQELFPAIHPLLSRSIPKIAPPPKRALLSY</sequence>
<keyword evidence="1" id="KW-0732">Signal</keyword>